<evidence type="ECO:0000256" key="3">
    <source>
        <dbReference type="ARBA" id="ARBA00022679"/>
    </source>
</evidence>
<dbReference type="GO" id="GO:0009244">
    <property type="term" value="P:lipopolysaccharide core region biosynthetic process"/>
    <property type="evidence" value="ECO:0007669"/>
    <property type="project" value="TreeGrafter"/>
</dbReference>
<dbReference type="GO" id="GO:0016776">
    <property type="term" value="F:phosphotransferase activity, phosphate group as acceptor"/>
    <property type="evidence" value="ECO:0007669"/>
    <property type="project" value="TreeGrafter"/>
</dbReference>
<evidence type="ECO:0000313" key="10">
    <source>
        <dbReference type="Proteomes" id="UP000273143"/>
    </source>
</evidence>
<comment type="subcellular location">
    <subcellularLocation>
        <location evidence="1">Cell membrane</location>
        <topology evidence="1">Multi-pass membrane protein</topology>
    </subcellularLocation>
</comment>
<dbReference type="KEGG" id="emo:DM558_09650"/>
<dbReference type="Pfam" id="PF00884">
    <property type="entry name" value="Sulfatase"/>
    <property type="match status" value="1"/>
</dbReference>
<dbReference type="SUPFAM" id="SSF53649">
    <property type="entry name" value="Alkaline phosphatase-like"/>
    <property type="match status" value="1"/>
</dbReference>
<keyword evidence="5 7" id="KW-1133">Transmembrane helix</keyword>
<evidence type="ECO:0000256" key="6">
    <source>
        <dbReference type="ARBA" id="ARBA00023136"/>
    </source>
</evidence>
<keyword evidence="4 7" id="KW-0812">Transmembrane</keyword>
<evidence type="ECO:0000256" key="5">
    <source>
        <dbReference type="ARBA" id="ARBA00022989"/>
    </source>
</evidence>
<accession>A0A3Q9JM23</accession>
<dbReference type="PANTHER" id="PTHR30443:SF2">
    <property type="entry name" value="PHOSPHOETHANOLAMINE TRANSFERASE EPTC"/>
    <property type="match status" value="1"/>
</dbReference>
<name>A0A3Q9JM23_9GAMM</name>
<dbReference type="InterPro" id="IPR040423">
    <property type="entry name" value="PEA_transferase"/>
</dbReference>
<feature type="transmembrane region" description="Helical" evidence="7">
    <location>
        <begin position="39"/>
        <end position="56"/>
    </location>
</feature>
<dbReference type="GO" id="GO:0005886">
    <property type="term" value="C:plasma membrane"/>
    <property type="evidence" value="ECO:0007669"/>
    <property type="project" value="UniProtKB-SubCell"/>
</dbReference>
<proteinExistence type="predicted"/>
<keyword evidence="3" id="KW-0808">Transferase</keyword>
<keyword evidence="6 7" id="KW-0472">Membrane</keyword>
<evidence type="ECO:0000256" key="1">
    <source>
        <dbReference type="ARBA" id="ARBA00004651"/>
    </source>
</evidence>
<evidence type="ECO:0000259" key="8">
    <source>
        <dbReference type="Pfam" id="PF00884"/>
    </source>
</evidence>
<keyword evidence="10" id="KW-1185">Reference proteome</keyword>
<feature type="domain" description="Sulfatase N-terminal" evidence="8">
    <location>
        <begin position="238"/>
        <end position="485"/>
    </location>
</feature>
<dbReference type="RefSeq" id="WP_127163778.1">
    <property type="nucleotide sequence ID" value="NZ_CP029822.1"/>
</dbReference>
<dbReference type="EMBL" id="CP029822">
    <property type="protein sequence ID" value="AZS51023.1"/>
    <property type="molecule type" value="Genomic_DNA"/>
</dbReference>
<feature type="transmembrane region" description="Helical" evidence="7">
    <location>
        <begin position="141"/>
        <end position="163"/>
    </location>
</feature>
<protein>
    <recommendedName>
        <fullName evidence="8">Sulfatase N-terminal domain-containing protein</fullName>
    </recommendedName>
</protein>
<feature type="transmembrane region" description="Helical" evidence="7">
    <location>
        <begin position="110"/>
        <end position="129"/>
    </location>
</feature>
<keyword evidence="2" id="KW-1003">Cell membrane</keyword>
<dbReference type="PROSITE" id="PS51257">
    <property type="entry name" value="PROKAR_LIPOPROTEIN"/>
    <property type="match status" value="1"/>
</dbReference>
<dbReference type="InterPro" id="IPR058130">
    <property type="entry name" value="PEA_transf_C"/>
</dbReference>
<evidence type="ECO:0000256" key="7">
    <source>
        <dbReference type="SAM" id="Phobius"/>
    </source>
</evidence>
<dbReference type="Proteomes" id="UP000273143">
    <property type="component" value="Chromosome"/>
</dbReference>
<gene>
    <name evidence="9" type="ORF">DM558_09650</name>
</gene>
<dbReference type="AlphaFoldDB" id="A0A3Q9JM23"/>
<dbReference type="CDD" id="cd16017">
    <property type="entry name" value="LptA"/>
    <property type="match status" value="1"/>
</dbReference>
<sequence length="550" mass="63573">MVFLEKLKINITQKKWTLLTVLAIFGCYAFMGWPILKGIHYITGAAVLFIPIIIFSKLRLFSVILSILLSTIIALEVSYYIVFGERVSPAVLSAVQTVTGDMAYKVTEPILKVFAPLFLLFSMLFIFSGKEFAKVKCKKKMIYIFLCIVIPCLTLTFATYKVIKNSINPEVTKMYLMERPIDFIRDMIYMRYPLILGDATYILADIYWLNKIRNMPPRLDLYKGILRSSNNKETISKIVIVIGESSVYDHYSIYGYPFETTPNLIKLQQQNKISIIDYVISPAAITRDSLRLTLSFATPADPDTFFQKKNIIEMAEDSGFQTIWLSATTEKGLMSSYLDLLSSSSQVMLDSNSLFISNKQKGRPEDLVLLDALKKYLQKNKKQFIILHLEGSHQDYKDRYDLKDKKLITTEKNTDYDRTIHHTDRLVSGVIEQISALDDKAIVFYFSDHGEIINKSHGLQFASDKQYRIPFIFFQNKEDPYLLRQLIEKYRSKTGYFNLMNLKYILSELMFYEVTPVLVDQAKLDGETIFHVDQRVYPFIDIQSGKKPNR</sequence>
<evidence type="ECO:0000256" key="2">
    <source>
        <dbReference type="ARBA" id="ARBA00022475"/>
    </source>
</evidence>
<evidence type="ECO:0000256" key="4">
    <source>
        <dbReference type="ARBA" id="ARBA00022692"/>
    </source>
</evidence>
<feature type="transmembrane region" description="Helical" evidence="7">
    <location>
        <begin position="16"/>
        <end position="33"/>
    </location>
</feature>
<feature type="transmembrane region" description="Helical" evidence="7">
    <location>
        <begin position="63"/>
        <end position="82"/>
    </location>
</feature>
<dbReference type="Gene3D" id="3.40.720.10">
    <property type="entry name" value="Alkaline Phosphatase, subunit A"/>
    <property type="match status" value="1"/>
</dbReference>
<reference evidence="10" key="1">
    <citation type="submission" date="2018-06" db="EMBL/GenBank/DDBJ databases">
        <title>Complete genome of Pseudomonas insecticola strain QZS01.</title>
        <authorList>
            <person name="Wang J."/>
            <person name="Su Q."/>
        </authorList>
    </citation>
    <scope>NUCLEOTIDE SEQUENCE [LARGE SCALE GENOMIC DNA]</scope>
    <source>
        <strain evidence="10">QZS01</strain>
    </source>
</reference>
<dbReference type="PANTHER" id="PTHR30443">
    <property type="entry name" value="INNER MEMBRANE PROTEIN"/>
    <property type="match status" value="1"/>
</dbReference>
<dbReference type="InterPro" id="IPR017850">
    <property type="entry name" value="Alkaline_phosphatase_core_sf"/>
</dbReference>
<organism evidence="9 10">
    <name type="scientific">Entomomonas moraniae</name>
    <dbReference type="NCBI Taxonomy" id="2213226"/>
    <lineage>
        <taxon>Bacteria</taxon>
        <taxon>Pseudomonadati</taxon>
        <taxon>Pseudomonadota</taxon>
        <taxon>Gammaproteobacteria</taxon>
        <taxon>Pseudomonadales</taxon>
        <taxon>Pseudomonadaceae</taxon>
        <taxon>Entomomonas</taxon>
    </lineage>
</organism>
<evidence type="ECO:0000313" key="9">
    <source>
        <dbReference type="EMBL" id="AZS51023.1"/>
    </source>
</evidence>
<dbReference type="InterPro" id="IPR000917">
    <property type="entry name" value="Sulfatase_N"/>
</dbReference>